<evidence type="ECO:0000256" key="2">
    <source>
        <dbReference type="ARBA" id="ARBA00023125"/>
    </source>
</evidence>
<dbReference type="InterPro" id="IPR050679">
    <property type="entry name" value="Bact_HTH_transcr_reg"/>
</dbReference>
<dbReference type="GO" id="GO:0045892">
    <property type="term" value="P:negative regulation of DNA-templated transcription"/>
    <property type="evidence" value="ECO:0007669"/>
    <property type="project" value="TreeGrafter"/>
</dbReference>
<evidence type="ECO:0000313" key="4">
    <source>
        <dbReference type="EMBL" id="ATZ16052.1"/>
    </source>
</evidence>
<dbReference type="Proteomes" id="UP000232222">
    <property type="component" value="Chromosome"/>
</dbReference>
<dbReference type="EMBL" id="CP024962">
    <property type="protein sequence ID" value="ATZ16052.1"/>
    <property type="molecule type" value="Genomic_DNA"/>
</dbReference>
<dbReference type="GO" id="GO:0003677">
    <property type="term" value="F:DNA binding"/>
    <property type="evidence" value="ECO:0007669"/>
    <property type="project" value="UniProtKB-KW"/>
</dbReference>
<gene>
    <name evidence="4" type="ORF">EFREU_v1c00250</name>
</gene>
<evidence type="ECO:0000256" key="3">
    <source>
        <dbReference type="ARBA" id="ARBA00023163"/>
    </source>
</evidence>
<organism evidence="4 5">
    <name type="scientific">Entomoplasma freundtii</name>
    <dbReference type="NCBI Taxonomy" id="74700"/>
    <lineage>
        <taxon>Bacteria</taxon>
        <taxon>Bacillati</taxon>
        <taxon>Mycoplasmatota</taxon>
        <taxon>Mollicutes</taxon>
        <taxon>Entomoplasmatales</taxon>
        <taxon>Entomoplasmataceae</taxon>
        <taxon>Entomoplasma</taxon>
    </lineage>
</organism>
<evidence type="ECO:0000256" key="1">
    <source>
        <dbReference type="ARBA" id="ARBA00023015"/>
    </source>
</evidence>
<evidence type="ECO:0000313" key="5">
    <source>
        <dbReference type="Proteomes" id="UP000232222"/>
    </source>
</evidence>
<dbReference type="InterPro" id="IPR000524">
    <property type="entry name" value="Tscrpt_reg_HTH_GntR"/>
</dbReference>
<dbReference type="SUPFAM" id="SSF64288">
    <property type="entry name" value="Chorismate lyase-like"/>
    <property type="match status" value="1"/>
</dbReference>
<dbReference type="PANTHER" id="PTHR44846:SF1">
    <property type="entry name" value="MANNOSYL-D-GLYCERATE TRANSPORT_METABOLISM SYSTEM REPRESSOR MNGR-RELATED"/>
    <property type="match status" value="1"/>
</dbReference>
<dbReference type="OrthoDB" id="9816541at2"/>
<dbReference type="InterPro" id="IPR036388">
    <property type="entry name" value="WH-like_DNA-bd_sf"/>
</dbReference>
<dbReference type="RefSeq" id="WP_100609018.1">
    <property type="nucleotide sequence ID" value="NZ_CP024962.1"/>
</dbReference>
<name>A0A2K8NQD4_9MOLU</name>
<dbReference type="KEGG" id="efr:EFREU_v1c00250"/>
<dbReference type="AlphaFoldDB" id="A0A2K8NQD4"/>
<dbReference type="InterPro" id="IPR011663">
    <property type="entry name" value="UTRA"/>
</dbReference>
<reference evidence="4 5" key="1">
    <citation type="submission" date="2017-11" db="EMBL/GenBank/DDBJ databases">
        <title>Genome sequence of Entomoplasma freundtii BARC 318 (ATCC 51999).</title>
        <authorList>
            <person name="Lo W.-S."/>
            <person name="Gasparich G.E."/>
            <person name="Kuo C.-H."/>
        </authorList>
    </citation>
    <scope>NUCLEOTIDE SEQUENCE [LARGE SCALE GENOMIC DNA]</scope>
    <source>
        <strain evidence="4 5">BARC 318</strain>
    </source>
</reference>
<dbReference type="PANTHER" id="PTHR44846">
    <property type="entry name" value="MANNOSYL-D-GLYCERATE TRANSPORT/METABOLISM SYSTEM REPRESSOR MNGR-RELATED"/>
    <property type="match status" value="1"/>
</dbReference>
<keyword evidence="1" id="KW-0805">Transcription regulation</keyword>
<proteinExistence type="predicted"/>
<dbReference type="Pfam" id="PF00392">
    <property type="entry name" value="GntR"/>
    <property type="match status" value="1"/>
</dbReference>
<dbReference type="SMART" id="SM00345">
    <property type="entry name" value="HTH_GNTR"/>
    <property type="match status" value="1"/>
</dbReference>
<protein>
    <submittedName>
        <fullName evidence="4">GntR family transcriptional regulator</fullName>
    </submittedName>
</protein>
<dbReference type="Pfam" id="PF07702">
    <property type="entry name" value="UTRA"/>
    <property type="match status" value="1"/>
</dbReference>
<dbReference type="InterPro" id="IPR036390">
    <property type="entry name" value="WH_DNA-bd_sf"/>
</dbReference>
<keyword evidence="5" id="KW-1185">Reference proteome</keyword>
<dbReference type="InterPro" id="IPR028978">
    <property type="entry name" value="Chorismate_lyase_/UTRA_dom_sf"/>
</dbReference>
<dbReference type="Gene3D" id="3.40.1410.10">
    <property type="entry name" value="Chorismate lyase-like"/>
    <property type="match status" value="1"/>
</dbReference>
<accession>A0A2K8NQD4</accession>
<dbReference type="Gene3D" id="1.10.10.10">
    <property type="entry name" value="Winged helix-like DNA-binding domain superfamily/Winged helix DNA-binding domain"/>
    <property type="match status" value="1"/>
</dbReference>
<dbReference type="PROSITE" id="PS50949">
    <property type="entry name" value="HTH_GNTR"/>
    <property type="match status" value="1"/>
</dbReference>
<sequence>MKHKWQIVFDYLMYLIKESKVKPGKPLPSQNQLKTKFKCSDQPIRQAFAKLIELQLVTPMAGKGFLVQEKNQNNVLFSFRELFPQATNHYFGFEEVVVDYLLQKKTGFTLGDELFCYSCERYDEHQNLILFQVSYVPKRLYKKLTLEHLKKYGLMHYIEKESNFILGYATKEISFQVAETDSTIEQYLARVCSLGTIVDKGTLYTIYSEAVEYRESYYNPNFFRWNFIEWRN</sequence>
<keyword evidence="2" id="KW-0238">DNA-binding</keyword>
<keyword evidence="3" id="KW-0804">Transcription</keyword>
<dbReference type="GO" id="GO:0003700">
    <property type="term" value="F:DNA-binding transcription factor activity"/>
    <property type="evidence" value="ECO:0007669"/>
    <property type="project" value="InterPro"/>
</dbReference>
<dbReference type="SUPFAM" id="SSF46785">
    <property type="entry name" value="Winged helix' DNA-binding domain"/>
    <property type="match status" value="1"/>
</dbReference>